<protein>
    <submittedName>
        <fullName evidence="12">Uncharacterized protein</fullName>
    </submittedName>
</protein>
<feature type="transmembrane region" description="Helical" evidence="9">
    <location>
        <begin position="714"/>
        <end position="734"/>
    </location>
</feature>
<keyword evidence="6 9" id="KW-1133">Transmembrane helix</keyword>
<name>A0A1W1HFW1_9BACT</name>
<dbReference type="Gene3D" id="2.30.30.60">
    <property type="match status" value="1"/>
</dbReference>
<dbReference type="PANTHER" id="PTHR47151">
    <property type="entry name" value="LEU/ILE/VAL-BINDING ABC TRANSPORTER SUBUNIT"/>
    <property type="match status" value="1"/>
</dbReference>
<feature type="domain" description="Mechanosensitive ion channel MscS" evidence="10">
    <location>
        <begin position="793"/>
        <end position="859"/>
    </location>
</feature>
<keyword evidence="5" id="KW-0732">Signal</keyword>
<evidence type="ECO:0000256" key="1">
    <source>
        <dbReference type="ARBA" id="ARBA00004651"/>
    </source>
</evidence>
<dbReference type="InterPro" id="IPR010920">
    <property type="entry name" value="LSM_dom_sf"/>
</dbReference>
<reference evidence="12 13" key="1">
    <citation type="submission" date="2017-03" db="EMBL/GenBank/DDBJ databases">
        <authorList>
            <person name="Afonso C.L."/>
            <person name="Miller P.J."/>
            <person name="Scott M.A."/>
            <person name="Spackman E."/>
            <person name="Goraichik I."/>
            <person name="Dimitrov K.M."/>
            <person name="Suarez D.L."/>
            <person name="Swayne D.E."/>
        </authorList>
    </citation>
    <scope>NUCLEOTIDE SEQUENCE [LARGE SCALE GENOMIC DNA]</scope>
    <source>
        <strain evidence="12">PRJEB14757</strain>
    </source>
</reference>
<proteinExistence type="inferred from homology"/>
<dbReference type="Pfam" id="PF00924">
    <property type="entry name" value="MS_channel_2nd"/>
    <property type="match status" value="1"/>
</dbReference>
<dbReference type="GO" id="GO:0005886">
    <property type="term" value="C:plasma membrane"/>
    <property type="evidence" value="ECO:0007669"/>
    <property type="project" value="UniProtKB-SubCell"/>
</dbReference>
<dbReference type="SUPFAM" id="SSF53822">
    <property type="entry name" value="Periplasmic binding protein-like I"/>
    <property type="match status" value="1"/>
</dbReference>
<evidence type="ECO:0000256" key="4">
    <source>
        <dbReference type="ARBA" id="ARBA00022692"/>
    </source>
</evidence>
<gene>
    <name evidence="12" type="ORF">MTBBW1_300016</name>
</gene>
<dbReference type="SUPFAM" id="SSF50182">
    <property type="entry name" value="Sm-like ribonucleoproteins"/>
    <property type="match status" value="1"/>
</dbReference>
<feature type="transmembrane region" description="Helical" evidence="9">
    <location>
        <begin position="639"/>
        <end position="657"/>
    </location>
</feature>
<feature type="transmembrane region" description="Helical" evidence="9">
    <location>
        <begin position="7"/>
        <end position="26"/>
    </location>
</feature>
<accession>A0A1W1HFW1</accession>
<organism evidence="12 13">
    <name type="scientific">Desulfamplus magnetovallimortis</name>
    <dbReference type="NCBI Taxonomy" id="1246637"/>
    <lineage>
        <taxon>Bacteria</taxon>
        <taxon>Pseudomonadati</taxon>
        <taxon>Thermodesulfobacteriota</taxon>
        <taxon>Desulfobacteria</taxon>
        <taxon>Desulfobacterales</taxon>
        <taxon>Desulfobacteraceae</taxon>
        <taxon>Desulfamplus</taxon>
    </lineage>
</organism>
<dbReference type="SUPFAM" id="SSF82689">
    <property type="entry name" value="Mechanosensitive channel protein MscS (YggB), C-terminal domain"/>
    <property type="match status" value="1"/>
</dbReference>
<feature type="transmembrane region" description="Helical" evidence="9">
    <location>
        <begin position="677"/>
        <end position="694"/>
    </location>
</feature>
<feature type="region of interest" description="Disordered" evidence="8">
    <location>
        <begin position="966"/>
        <end position="990"/>
    </location>
</feature>
<dbReference type="Pfam" id="PF13458">
    <property type="entry name" value="Peripla_BP_6"/>
    <property type="match status" value="1"/>
</dbReference>
<feature type="domain" description="Leucine-binding protein" evidence="11">
    <location>
        <begin position="41"/>
        <end position="348"/>
    </location>
</feature>
<keyword evidence="13" id="KW-1185">Reference proteome</keyword>
<feature type="transmembrane region" description="Helical" evidence="9">
    <location>
        <begin position="746"/>
        <end position="767"/>
    </location>
</feature>
<comment type="subcellular location">
    <subcellularLocation>
        <location evidence="1">Cell membrane</location>
        <topology evidence="1">Multi-pass membrane protein</topology>
    </subcellularLocation>
</comment>
<keyword evidence="4 9" id="KW-0812">Transmembrane</keyword>
<evidence type="ECO:0000256" key="2">
    <source>
        <dbReference type="ARBA" id="ARBA00010062"/>
    </source>
</evidence>
<dbReference type="GO" id="GO:0008381">
    <property type="term" value="F:mechanosensitive monoatomic ion channel activity"/>
    <property type="evidence" value="ECO:0007669"/>
    <property type="project" value="UniProtKB-ARBA"/>
</dbReference>
<keyword evidence="7 9" id="KW-0472">Membrane</keyword>
<dbReference type="PANTHER" id="PTHR47151:SF2">
    <property type="entry name" value="AMINO ACID BINDING PROTEIN"/>
    <property type="match status" value="1"/>
</dbReference>
<feature type="transmembrane region" description="Helical" evidence="9">
    <location>
        <begin position="779"/>
        <end position="802"/>
    </location>
</feature>
<dbReference type="Gene3D" id="3.40.50.2300">
    <property type="match status" value="2"/>
</dbReference>
<evidence type="ECO:0000259" key="10">
    <source>
        <dbReference type="Pfam" id="PF00924"/>
    </source>
</evidence>
<dbReference type="AlphaFoldDB" id="A0A1W1HFW1"/>
<evidence type="ECO:0000256" key="7">
    <source>
        <dbReference type="ARBA" id="ARBA00023136"/>
    </source>
</evidence>
<evidence type="ECO:0000313" key="12">
    <source>
        <dbReference type="EMBL" id="SLM31285.1"/>
    </source>
</evidence>
<keyword evidence="3" id="KW-1003">Cell membrane</keyword>
<dbReference type="EMBL" id="FWEV01000224">
    <property type="protein sequence ID" value="SLM31285.1"/>
    <property type="molecule type" value="Genomic_DNA"/>
</dbReference>
<evidence type="ECO:0000313" key="13">
    <source>
        <dbReference type="Proteomes" id="UP000191931"/>
    </source>
</evidence>
<evidence type="ECO:0000256" key="9">
    <source>
        <dbReference type="SAM" id="Phobius"/>
    </source>
</evidence>
<dbReference type="InterPro" id="IPR028081">
    <property type="entry name" value="Leu-bd"/>
</dbReference>
<dbReference type="InterPro" id="IPR006685">
    <property type="entry name" value="MscS_channel_2nd"/>
</dbReference>
<evidence type="ECO:0000256" key="6">
    <source>
        <dbReference type="ARBA" id="ARBA00022989"/>
    </source>
</evidence>
<evidence type="ECO:0000256" key="3">
    <source>
        <dbReference type="ARBA" id="ARBA00022475"/>
    </source>
</evidence>
<evidence type="ECO:0000259" key="11">
    <source>
        <dbReference type="Pfam" id="PF13458"/>
    </source>
</evidence>
<dbReference type="STRING" id="1246637.MTBBW1_300016"/>
<sequence length="990" mass="111045">MNKQYRFLLLIIVIIIVLSIISSLIVKNAWFKISEDDISYIGLVAPFSGVGAGIGSSMEKGINLFVDEFNQAQIFQNRILKVVQLDDQHTPEGVEAAARDLIERSEILALIGHISSDAASTASNAFQNTDMTMINTSSIEAGISNSHPWLYSSVFNATRQTGFIANYVRNVLGKKIITIIHSDSGSGREMEKQFSAIYARFGTKIHYTHEFRQEYPKASIASIIEEIRDKKDLGTIFFAGDASSAAHFVVQARDAGIKSLIVGTDALATTGFTEAVASLIKDKESLPSYTDSMIVSVPLLYDTAGSEAQQFKNLFLEKYGSDPDWIAAYAYDAVRLVIRGIIAQKSDKNEPLDFSVAACRKSIKKYLDSLTTPKTAMEGITGKTFFPPSGSKQLRSVQVGIYNGRNIIAAPTQLQPLGPNSSVNYFEELKNGRMLYVNDRFMYKTNVIYTGIELHNITDLKMDENQVILDFSIWFRYQGKFNPADIDILNAVEEIKLEEPIETSQNKEISFRRYRVKAPFFIDFMDKKLPYGQHVMGLSFHHQNLNRNNVVYVVDVLGMEFDKGITLKQQLLQRRALSPTSGWRIDQASLSQSMFTTSTLGSPAYVGYGTTEPEFSKIDYAAIFSEDRIDFRSLVNAEYLIYIGIFGIIGSLAARLMDRRLHGFFWRTSSWLMRLAFWPPLLLSFGNLIVNSAINNDVSIHYIQQIIMYYDMCWWIMPAGLVVIALERFLWVPLEDRTKRKVPNLIRHFTAALVFTFAFCGIVAFVWEQTLTSLLATSGLFAMIVGLAVQGNIANVFSGIIINLERPFSVGDWIKINEIDSVNVVDMTWRTIRLETLTQHVVSIPNGKVADSVVVNYSRKESLRIDVFLHVSPKHKPSVINKHIKEAIADIEGINKVKAPVNVIMGIKPVVNKWVAEYVIRFWVTDWKQQFGIKGNIWNALWERFTAEGISFNAVEDPLALPETLQKEAKGLPPADSSSQTGAAPDLAKA</sequence>
<dbReference type="InterPro" id="IPR028082">
    <property type="entry name" value="Peripla_BP_I"/>
</dbReference>
<dbReference type="RefSeq" id="WP_186441080.1">
    <property type="nucleotide sequence ID" value="NZ_LT828541.1"/>
</dbReference>
<evidence type="ECO:0000256" key="5">
    <source>
        <dbReference type="ARBA" id="ARBA00022729"/>
    </source>
</evidence>
<dbReference type="InterPro" id="IPR011066">
    <property type="entry name" value="MscS_channel_C_sf"/>
</dbReference>
<evidence type="ECO:0000256" key="8">
    <source>
        <dbReference type="SAM" id="MobiDB-lite"/>
    </source>
</evidence>
<dbReference type="Proteomes" id="UP000191931">
    <property type="component" value="Unassembled WGS sequence"/>
</dbReference>
<dbReference type="InterPro" id="IPR023408">
    <property type="entry name" value="MscS_beta-dom_sf"/>
</dbReference>
<dbReference type="Gene3D" id="1.10.287.1260">
    <property type="match status" value="1"/>
</dbReference>
<comment type="similarity">
    <text evidence="2">Belongs to the leucine-binding protein family.</text>
</comment>